<dbReference type="EMBL" id="MZMZ02005814">
    <property type="protein sequence ID" value="RQM12634.1"/>
    <property type="molecule type" value="Genomic_DNA"/>
</dbReference>
<dbReference type="Gene3D" id="3.40.640.10">
    <property type="entry name" value="Type I PLP-dependent aspartate aminotransferase-like (Major domain)"/>
    <property type="match status" value="1"/>
</dbReference>
<evidence type="ECO:0000256" key="4">
    <source>
        <dbReference type="RuleBase" id="RU000382"/>
    </source>
</evidence>
<dbReference type="InterPro" id="IPR015424">
    <property type="entry name" value="PyrdxlP-dep_Trfase"/>
</dbReference>
<protein>
    <submittedName>
        <fullName evidence="5">Uncharacterized protein</fullName>
    </submittedName>
</protein>
<dbReference type="Pfam" id="PF00282">
    <property type="entry name" value="Pyridoxal_deC"/>
    <property type="match status" value="1"/>
</dbReference>
<keyword evidence="6" id="KW-1185">Reference proteome</keyword>
<name>A0A3R7W1V1_APHAT</name>
<evidence type="ECO:0000313" key="5">
    <source>
        <dbReference type="EMBL" id="RQM12634.1"/>
    </source>
</evidence>
<dbReference type="VEuPathDB" id="FungiDB:H257_08178"/>
<reference evidence="5" key="1">
    <citation type="submission" date="2018-07" db="EMBL/GenBank/DDBJ databases">
        <title>Annotation of Aphanomyces astaci genome assembly.</title>
        <authorList>
            <person name="Studholme D.J."/>
        </authorList>
    </citation>
    <scope>NUCLEOTIDE SEQUENCE [LARGE SCALE GENOMIC DNA]</scope>
    <source>
        <strain evidence="5">Pc</strain>
    </source>
</reference>
<evidence type="ECO:0000256" key="1">
    <source>
        <dbReference type="ARBA" id="ARBA00001933"/>
    </source>
</evidence>
<gene>
    <name evidence="5" type="ORF">B5M09_003277</name>
</gene>
<dbReference type="InterPro" id="IPR015421">
    <property type="entry name" value="PyrdxlP-dep_Trfase_major"/>
</dbReference>
<dbReference type="GO" id="GO:0016830">
    <property type="term" value="F:carbon-carbon lyase activity"/>
    <property type="evidence" value="ECO:0007669"/>
    <property type="project" value="InterPro"/>
</dbReference>
<dbReference type="GO" id="GO:0019752">
    <property type="term" value="P:carboxylic acid metabolic process"/>
    <property type="evidence" value="ECO:0007669"/>
    <property type="project" value="InterPro"/>
</dbReference>
<comment type="caution">
    <text evidence="5">The sequence shown here is derived from an EMBL/GenBank/DDBJ whole genome shotgun (WGS) entry which is preliminary data.</text>
</comment>
<evidence type="ECO:0000256" key="2">
    <source>
        <dbReference type="ARBA" id="ARBA00022898"/>
    </source>
</evidence>
<keyword evidence="2 4" id="KW-0663">Pyridoxal phosphate</keyword>
<dbReference type="SUPFAM" id="SSF53383">
    <property type="entry name" value="PLP-dependent transferases"/>
    <property type="match status" value="1"/>
</dbReference>
<keyword evidence="3 4" id="KW-0456">Lyase</keyword>
<organism evidence="5 6">
    <name type="scientific">Aphanomyces astaci</name>
    <name type="common">Crayfish plague agent</name>
    <dbReference type="NCBI Taxonomy" id="112090"/>
    <lineage>
        <taxon>Eukaryota</taxon>
        <taxon>Sar</taxon>
        <taxon>Stramenopiles</taxon>
        <taxon>Oomycota</taxon>
        <taxon>Saprolegniomycetes</taxon>
        <taxon>Saprolegniales</taxon>
        <taxon>Verrucalvaceae</taxon>
        <taxon>Aphanomyces</taxon>
    </lineage>
</organism>
<accession>A0A3R7W1V1</accession>
<dbReference type="AlphaFoldDB" id="A0A3R7W1V1"/>
<dbReference type="InterPro" id="IPR002129">
    <property type="entry name" value="PyrdxlP-dep_de-COase"/>
</dbReference>
<comment type="cofactor">
    <cofactor evidence="1 4">
        <name>pyridoxal 5'-phosphate</name>
        <dbReference type="ChEBI" id="CHEBI:597326"/>
    </cofactor>
</comment>
<comment type="similarity">
    <text evidence="4">Belongs to the group II decarboxylase family.</text>
</comment>
<evidence type="ECO:0000313" key="6">
    <source>
        <dbReference type="Proteomes" id="UP000284702"/>
    </source>
</evidence>
<dbReference type="GO" id="GO:0030170">
    <property type="term" value="F:pyridoxal phosphate binding"/>
    <property type="evidence" value="ECO:0007669"/>
    <property type="project" value="InterPro"/>
</dbReference>
<sequence>MHPTLAHDLETLLDIASAAQAIALEFLRNVEAVPPARTPSKAPDAIAATDASVGIGAEGALDLFRTQWLPHLAGSAGPRPPASLVGDWLTSTVDQNPTSNWDSEAPSLERETVSSLANWFRLPSHTASIDVDALDAALTEACHGTSCIVVASAGTVNTGDFDDLVDISRLKKKHLFWLHVDGTFGAGLDPRARMDETDSVCNRLP</sequence>
<dbReference type="Proteomes" id="UP000284702">
    <property type="component" value="Unassembled WGS sequence"/>
</dbReference>
<proteinExistence type="inferred from homology"/>
<evidence type="ECO:0000256" key="3">
    <source>
        <dbReference type="ARBA" id="ARBA00023239"/>
    </source>
</evidence>